<dbReference type="PROSITE" id="PS50181">
    <property type="entry name" value="FBOX"/>
    <property type="match status" value="1"/>
</dbReference>
<comment type="caution">
    <text evidence="2">The sequence shown here is derived from an EMBL/GenBank/DDBJ whole genome shotgun (WGS) entry which is preliminary data.</text>
</comment>
<dbReference type="SUPFAM" id="SSF81383">
    <property type="entry name" value="F-box domain"/>
    <property type="match status" value="1"/>
</dbReference>
<dbReference type="AlphaFoldDB" id="A0ABD3H5D5"/>
<feature type="domain" description="F-box" evidence="1">
    <location>
        <begin position="116"/>
        <end position="162"/>
    </location>
</feature>
<protein>
    <recommendedName>
        <fullName evidence="1">F-box domain-containing protein</fullName>
    </recommendedName>
</protein>
<dbReference type="InterPro" id="IPR050796">
    <property type="entry name" value="SCF_F-box_component"/>
</dbReference>
<accession>A0ABD3H5D5</accession>
<dbReference type="PANTHER" id="PTHR31672:SF2">
    <property type="entry name" value="F-BOX DOMAIN-CONTAINING PROTEIN"/>
    <property type="match status" value="1"/>
</dbReference>
<dbReference type="Proteomes" id="UP001633002">
    <property type="component" value="Unassembled WGS sequence"/>
</dbReference>
<dbReference type="Pfam" id="PF00646">
    <property type="entry name" value="F-box"/>
    <property type="match status" value="1"/>
</dbReference>
<dbReference type="InterPro" id="IPR001810">
    <property type="entry name" value="F-box_dom"/>
</dbReference>
<dbReference type="PANTHER" id="PTHR31672">
    <property type="entry name" value="BNACNNG10540D PROTEIN"/>
    <property type="match status" value="1"/>
</dbReference>
<name>A0ABD3H5D5_9MARC</name>
<dbReference type="Gene3D" id="1.20.1280.50">
    <property type="match status" value="1"/>
</dbReference>
<organism evidence="2 3">
    <name type="scientific">Riccia sorocarpa</name>
    <dbReference type="NCBI Taxonomy" id="122646"/>
    <lineage>
        <taxon>Eukaryota</taxon>
        <taxon>Viridiplantae</taxon>
        <taxon>Streptophyta</taxon>
        <taxon>Embryophyta</taxon>
        <taxon>Marchantiophyta</taxon>
        <taxon>Marchantiopsida</taxon>
        <taxon>Marchantiidae</taxon>
        <taxon>Marchantiales</taxon>
        <taxon>Ricciaceae</taxon>
        <taxon>Riccia</taxon>
    </lineage>
</organism>
<proteinExistence type="predicted"/>
<keyword evidence="3" id="KW-1185">Reference proteome</keyword>
<evidence type="ECO:0000313" key="2">
    <source>
        <dbReference type="EMBL" id="KAL3685535.1"/>
    </source>
</evidence>
<evidence type="ECO:0000313" key="3">
    <source>
        <dbReference type="Proteomes" id="UP001633002"/>
    </source>
</evidence>
<dbReference type="EMBL" id="JBJQOH010000006">
    <property type="protein sequence ID" value="KAL3685535.1"/>
    <property type="molecule type" value="Genomic_DNA"/>
</dbReference>
<sequence>MAQLDRAREATLPRFIFKKYEIYSSSTCSQSTADLPLLYRSTSAVSRFSSTLKHFLERIFQLRSVIQFESVKTSLRGSFGDEQKLFAGNMDLTYPTKRQSRTVSFTAATQEDELLPSVWQHLPTELLEQVLNKLPLSALRKFSRVSKRWKAWFRSVEFARECESVEWTFFYLDVRGEISYMLLPNLKTNSWDKHSLDFLQADEGIAEYHVAIDKGLLCYSIRKKRGFDPSITLVVQNPLTRKWRRLIAPYQLQRDLPTHKRVWGLMVDTESGSYKVVVAFYDHSLPRKSFIYDSVSDSWSTSAALTPALVPHFDEDGWRDRSIACSGGELLWVIEEYDGDTSTDGLFYKSCIKYNFELDAWSMATQQSPVLGEGEVYMVHHDVENRLMMVNLQETRPEMEHYAYIPSDVRFPVEFLELVPNSRKVGIEDIEHLVDEAGTIKWPTYFEPKQVAFGGGTWYIVSDFAGYSRGFDIFAVTEKPLAVTRLPKIYDQVILRLGTFAATLKAFV</sequence>
<evidence type="ECO:0000259" key="1">
    <source>
        <dbReference type="PROSITE" id="PS50181"/>
    </source>
</evidence>
<dbReference type="InterPro" id="IPR036047">
    <property type="entry name" value="F-box-like_dom_sf"/>
</dbReference>
<reference evidence="2 3" key="1">
    <citation type="submission" date="2024-09" db="EMBL/GenBank/DDBJ databases">
        <title>Chromosome-scale assembly of Riccia sorocarpa.</title>
        <authorList>
            <person name="Paukszto L."/>
        </authorList>
    </citation>
    <scope>NUCLEOTIDE SEQUENCE [LARGE SCALE GENOMIC DNA]</scope>
    <source>
        <strain evidence="2">LP-2024</strain>
        <tissue evidence="2">Aerial parts of the thallus</tissue>
    </source>
</reference>
<dbReference type="SMART" id="SM00256">
    <property type="entry name" value="FBOX"/>
    <property type="match status" value="1"/>
</dbReference>
<gene>
    <name evidence="2" type="ORF">R1sor_003557</name>
</gene>